<dbReference type="RefSeq" id="WP_072576128.1">
    <property type="nucleotide sequence ID" value="NZ_LWHB01000052.1"/>
</dbReference>
<gene>
    <name evidence="1" type="ORF">NCTC13337_01650</name>
</gene>
<dbReference type="PROSITE" id="PS51257">
    <property type="entry name" value="PROKAR_LIPOPROTEIN"/>
    <property type="match status" value="1"/>
</dbReference>
<proteinExistence type="predicted"/>
<evidence type="ECO:0008006" key="3">
    <source>
        <dbReference type="Google" id="ProtNLM"/>
    </source>
</evidence>
<name>A0A380MUH7_9GAMM</name>
<reference evidence="1 2" key="1">
    <citation type="submission" date="2018-06" db="EMBL/GenBank/DDBJ databases">
        <authorList>
            <consortium name="Pathogen Informatics"/>
            <person name="Doyle S."/>
        </authorList>
    </citation>
    <scope>NUCLEOTIDE SEQUENCE [LARGE SCALE GENOMIC DNA]</scope>
    <source>
        <strain evidence="1 2">NCTC13337</strain>
    </source>
</reference>
<dbReference type="EMBL" id="UHIC01000001">
    <property type="protein sequence ID" value="SUO95912.1"/>
    <property type="molecule type" value="Genomic_DNA"/>
</dbReference>
<dbReference type="OrthoDB" id="5489603at2"/>
<accession>A0A380MUH7</accession>
<dbReference type="AlphaFoldDB" id="A0A380MUH7"/>
<evidence type="ECO:0000313" key="1">
    <source>
        <dbReference type="EMBL" id="SUO95912.1"/>
    </source>
</evidence>
<organism evidence="1 2">
    <name type="scientific">Suttonella ornithocola</name>
    <dbReference type="NCBI Taxonomy" id="279832"/>
    <lineage>
        <taxon>Bacteria</taxon>
        <taxon>Pseudomonadati</taxon>
        <taxon>Pseudomonadota</taxon>
        <taxon>Gammaproteobacteria</taxon>
        <taxon>Cardiobacteriales</taxon>
        <taxon>Cardiobacteriaceae</taxon>
        <taxon>Suttonella</taxon>
    </lineage>
</organism>
<evidence type="ECO:0000313" key="2">
    <source>
        <dbReference type="Proteomes" id="UP000254601"/>
    </source>
</evidence>
<dbReference type="Proteomes" id="UP000254601">
    <property type="component" value="Unassembled WGS sequence"/>
</dbReference>
<keyword evidence="2" id="KW-1185">Reference proteome</keyword>
<sequence>MKPVLFLISLSLLVGCTSSKDMGMTQSLAARMLNQECHSYLGKQKLWHLAQLTLGAKAQDYKIRVCDCASIEAAKRMSTSQLLQLANERTRTNILIEIIPPTVATCYQRLVH</sequence>
<protein>
    <recommendedName>
        <fullName evidence="3">Lipoprotein</fullName>
    </recommendedName>
</protein>